<dbReference type="FunFam" id="1.20.810.10:FF:000002">
    <property type="entry name" value="Cytochrome b"/>
    <property type="match status" value="1"/>
</dbReference>
<keyword evidence="9" id="KW-0999">Mitochondrion inner membrane</keyword>
<dbReference type="GO" id="GO:0016491">
    <property type="term" value="F:oxidoreductase activity"/>
    <property type="evidence" value="ECO:0007669"/>
    <property type="project" value="UniProtKB-UniRule"/>
</dbReference>
<protein>
    <recommendedName>
        <fullName evidence="3 19">Cytochrome b</fullName>
    </recommendedName>
</protein>
<evidence type="ECO:0000256" key="8">
    <source>
        <dbReference type="ARBA" id="ARBA00022723"/>
    </source>
</evidence>
<dbReference type="InterPro" id="IPR027387">
    <property type="entry name" value="Cytb/b6-like_sf"/>
</dbReference>
<keyword evidence="8 18" id="KW-0479">Metal-binding</keyword>
<dbReference type="GO" id="GO:0005743">
    <property type="term" value="C:mitochondrial inner membrane"/>
    <property type="evidence" value="ECO:0007669"/>
    <property type="project" value="UniProtKB-SubCell"/>
</dbReference>
<feature type="transmembrane region" description="Helical" evidence="19">
    <location>
        <begin position="347"/>
        <end position="370"/>
    </location>
</feature>
<evidence type="ECO:0000313" key="22">
    <source>
        <dbReference type="EMBL" id="API67877.1"/>
    </source>
</evidence>
<feature type="transmembrane region" description="Helical" evidence="19">
    <location>
        <begin position="141"/>
        <end position="159"/>
    </location>
</feature>
<keyword evidence="10 19" id="KW-0249">Electron transport</keyword>
<dbReference type="PANTHER" id="PTHR19271:SF16">
    <property type="entry name" value="CYTOCHROME B"/>
    <property type="match status" value="1"/>
</dbReference>
<dbReference type="InterPro" id="IPR036150">
    <property type="entry name" value="Cyt_b/b6_C_sf"/>
</dbReference>
<evidence type="ECO:0000256" key="2">
    <source>
        <dbReference type="ARBA" id="ARBA00004448"/>
    </source>
</evidence>
<dbReference type="InterPro" id="IPR016174">
    <property type="entry name" value="Di-haem_cyt_TM"/>
</dbReference>
<dbReference type="GO" id="GO:0046872">
    <property type="term" value="F:metal ion binding"/>
    <property type="evidence" value="ECO:0007669"/>
    <property type="project" value="UniProtKB-UniRule"/>
</dbReference>
<dbReference type="InterPro" id="IPR048260">
    <property type="entry name" value="Cytochrome_b_C_euk/bac"/>
</dbReference>
<dbReference type="PROSITE" id="PS51003">
    <property type="entry name" value="CYTB_CTER"/>
    <property type="match status" value="1"/>
</dbReference>
<keyword evidence="11 19" id="KW-1133">Transmembrane helix</keyword>
<feature type="transmembrane region" description="Helical" evidence="19">
    <location>
        <begin position="78"/>
        <end position="99"/>
    </location>
</feature>
<evidence type="ECO:0000259" key="20">
    <source>
        <dbReference type="PROSITE" id="PS51002"/>
    </source>
</evidence>
<evidence type="ECO:0000256" key="3">
    <source>
        <dbReference type="ARBA" id="ARBA00013531"/>
    </source>
</evidence>
<evidence type="ECO:0000256" key="10">
    <source>
        <dbReference type="ARBA" id="ARBA00022982"/>
    </source>
</evidence>
<feature type="binding site" description="axial binding residue" evidence="18">
    <location>
        <position position="98"/>
    </location>
    <ligand>
        <name>heme b</name>
        <dbReference type="ChEBI" id="CHEBI:60344"/>
        <label>b566</label>
    </ligand>
    <ligandPart>
        <name>Fe</name>
        <dbReference type="ChEBI" id="CHEBI:18248"/>
    </ligandPart>
</feature>
<evidence type="ECO:0000256" key="7">
    <source>
        <dbReference type="ARBA" id="ARBA00022692"/>
    </source>
</evidence>
<dbReference type="SUPFAM" id="SSF81342">
    <property type="entry name" value="Transmembrane di-heme cytochromes"/>
    <property type="match status" value="1"/>
</dbReference>
<reference evidence="22" key="1">
    <citation type="submission" date="2016-05" db="EMBL/GenBank/DDBJ databases">
        <title>Sequencing of the complete mitochondrial genome of the common raven (Corvus corax) confirms mitogenome-wide divergence and a paraphyletic relationship with the Chihuahuan raven.</title>
        <authorList>
            <person name="Johnsen A."/>
            <person name="Kearns A."/>
            <person name="Omland K."/>
            <person name="Anmarkrud J.A."/>
        </authorList>
    </citation>
    <scope>NUCLEOTIDE SEQUENCE</scope>
    <source>
        <strain evidence="22">83713</strain>
    </source>
</reference>
<keyword evidence="13" id="KW-0830">Ubiquinone</keyword>
<evidence type="ECO:0000256" key="19">
    <source>
        <dbReference type="RuleBase" id="RU362117"/>
    </source>
</evidence>
<evidence type="ECO:0000256" key="12">
    <source>
        <dbReference type="ARBA" id="ARBA00023004"/>
    </source>
</evidence>
<dbReference type="CDD" id="cd00284">
    <property type="entry name" value="Cytochrome_b_N"/>
    <property type="match status" value="1"/>
</dbReference>
<evidence type="ECO:0000256" key="14">
    <source>
        <dbReference type="ARBA" id="ARBA00023128"/>
    </source>
</evidence>
<feature type="binding site" description="axial binding residue" evidence="18">
    <location>
        <position position="183"/>
    </location>
    <ligand>
        <name>heme b</name>
        <dbReference type="ChEBI" id="CHEBI:60344"/>
        <label>b562</label>
    </ligand>
    <ligandPart>
        <name>Fe</name>
        <dbReference type="ChEBI" id="CHEBI:18248"/>
    </ligandPart>
</feature>
<dbReference type="EMBL" id="KX245137">
    <property type="protein sequence ID" value="API67877.1"/>
    <property type="molecule type" value="Genomic_DNA"/>
</dbReference>
<feature type="transmembrane region" description="Helical" evidence="19">
    <location>
        <begin position="31"/>
        <end position="57"/>
    </location>
</feature>
<dbReference type="Gene3D" id="1.20.810.10">
    <property type="entry name" value="Cytochrome Bc1 Complex, Chain C"/>
    <property type="match status" value="1"/>
</dbReference>
<dbReference type="SUPFAM" id="SSF81648">
    <property type="entry name" value="a domain/subunit of cytochrome bc1 complex (Ubiquinol-cytochrome c reductase)"/>
    <property type="match status" value="1"/>
</dbReference>
<dbReference type="InterPro" id="IPR048259">
    <property type="entry name" value="Cytochrome_b_N_euk/bac"/>
</dbReference>
<comment type="function">
    <text evidence="1 19">Component of the ubiquinol-cytochrome c reductase complex (complex III or cytochrome b-c1 complex) that is part of the mitochondrial respiratory chain. The b-c1 complex mediates electron transfer from ubiquinol to cytochrome c. Contributes to the generation of a proton gradient across the mitochondrial membrane that is then used for ATP synthesis.</text>
</comment>
<evidence type="ECO:0000256" key="18">
    <source>
        <dbReference type="PIRSR" id="PIRSR038885-2"/>
    </source>
</evidence>
<dbReference type="PROSITE" id="PS51002">
    <property type="entry name" value="CYTB_NTER"/>
    <property type="match status" value="1"/>
</dbReference>
<dbReference type="CDD" id="cd00290">
    <property type="entry name" value="cytochrome_b_C"/>
    <property type="match status" value="1"/>
</dbReference>
<keyword evidence="6 19" id="KW-0679">Respiratory chain</keyword>
<dbReference type="GO" id="GO:0045275">
    <property type="term" value="C:respiratory chain complex III"/>
    <property type="evidence" value="ECO:0007669"/>
    <property type="project" value="InterPro"/>
</dbReference>
<name>A0A1X9IR12_CORCX</name>
<keyword evidence="7 19" id="KW-0812">Transmembrane</keyword>
<comment type="cofactor">
    <cofactor evidence="18">
        <name>heme</name>
        <dbReference type="ChEBI" id="CHEBI:30413"/>
    </cofactor>
    <text evidence="18">Binds 2 heme groups non-covalently.</text>
</comment>
<comment type="cofactor">
    <cofactor evidence="19">
        <name>heme b</name>
        <dbReference type="ChEBI" id="CHEBI:60344"/>
    </cofactor>
    <text evidence="19">Binds 2 heme groups non-covalently.</text>
</comment>
<evidence type="ECO:0000256" key="13">
    <source>
        <dbReference type="ARBA" id="ARBA00023075"/>
    </source>
</evidence>
<dbReference type="GO" id="GO:0008121">
    <property type="term" value="F:quinol-cytochrome-c reductase activity"/>
    <property type="evidence" value="ECO:0007669"/>
    <property type="project" value="InterPro"/>
</dbReference>
<geneLocation type="mitochondrion" evidence="22"/>
<keyword evidence="12 18" id="KW-0408">Iron</keyword>
<feature type="transmembrane region" description="Helical" evidence="19">
    <location>
        <begin position="179"/>
        <end position="201"/>
    </location>
</feature>
<keyword evidence="4 19" id="KW-0813">Transport</keyword>
<dbReference type="InterPro" id="IPR005798">
    <property type="entry name" value="Cyt_b/b6_C"/>
</dbReference>
<keyword evidence="14 19" id="KW-0496">Mitochondrion</keyword>
<evidence type="ECO:0000256" key="17">
    <source>
        <dbReference type="PIRSR" id="PIRSR038885-1"/>
    </source>
</evidence>
<gene>
    <name evidence="22" type="primary">cob</name>
</gene>
<feature type="domain" description="Cytochrome b/b6 N-terminal region profile" evidence="20">
    <location>
        <begin position="1"/>
        <end position="210"/>
    </location>
</feature>
<evidence type="ECO:0000256" key="16">
    <source>
        <dbReference type="ARBA" id="ARBA00061233"/>
    </source>
</evidence>
<keyword evidence="5 18" id="KW-0349">Heme</keyword>
<dbReference type="AlphaFoldDB" id="A0A1X9IR12"/>
<feature type="transmembrane region" description="Helical" evidence="19">
    <location>
        <begin position="230"/>
        <end position="251"/>
    </location>
</feature>
<dbReference type="InterPro" id="IPR030689">
    <property type="entry name" value="Cytochrome_b"/>
</dbReference>
<feature type="domain" description="Cytochrome b/b6 C-terminal region profile" evidence="21">
    <location>
        <begin position="211"/>
        <end position="380"/>
    </location>
</feature>
<dbReference type="GO" id="GO:0006122">
    <property type="term" value="P:mitochondrial electron transport, ubiquinol to cytochrome c"/>
    <property type="evidence" value="ECO:0007669"/>
    <property type="project" value="TreeGrafter"/>
</dbReference>
<evidence type="ECO:0000259" key="21">
    <source>
        <dbReference type="PROSITE" id="PS51003"/>
    </source>
</evidence>
<comment type="subcellular location">
    <subcellularLocation>
        <location evidence="2">Mitochondrion inner membrane</location>
        <topology evidence="2">Multi-pass membrane protein</topology>
    </subcellularLocation>
</comment>
<organism evidence="22">
    <name type="scientific">Corvus corax</name>
    <name type="common">Common raven</name>
    <dbReference type="NCBI Taxonomy" id="56781"/>
    <lineage>
        <taxon>Eukaryota</taxon>
        <taxon>Metazoa</taxon>
        <taxon>Chordata</taxon>
        <taxon>Craniata</taxon>
        <taxon>Vertebrata</taxon>
        <taxon>Euteleostomi</taxon>
        <taxon>Archelosauria</taxon>
        <taxon>Archosauria</taxon>
        <taxon>Dinosauria</taxon>
        <taxon>Saurischia</taxon>
        <taxon>Theropoda</taxon>
        <taxon>Coelurosauria</taxon>
        <taxon>Aves</taxon>
        <taxon>Neognathae</taxon>
        <taxon>Neoaves</taxon>
        <taxon>Telluraves</taxon>
        <taxon>Australaves</taxon>
        <taxon>Passeriformes</taxon>
        <taxon>Corvoidea</taxon>
        <taxon>Corvidae</taxon>
        <taxon>Corvus</taxon>
    </lineage>
</organism>
<dbReference type="PIRSF" id="PIRSF038885">
    <property type="entry name" value="COB"/>
    <property type="match status" value="1"/>
</dbReference>
<dbReference type="InterPro" id="IPR005797">
    <property type="entry name" value="Cyt_b/b6_N"/>
</dbReference>
<dbReference type="Pfam" id="PF00033">
    <property type="entry name" value="Cytochrome_B"/>
    <property type="match status" value="1"/>
</dbReference>
<feature type="binding site" description="axial binding residue" evidence="18">
    <location>
        <position position="84"/>
    </location>
    <ligand>
        <name>heme b</name>
        <dbReference type="ChEBI" id="CHEBI:60344"/>
        <label>b562</label>
    </ligand>
    <ligandPart>
        <name>Fe</name>
        <dbReference type="ChEBI" id="CHEBI:18248"/>
    </ligandPart>
</feature>
<evidence type="ECO:0000256" key="4">
    <source>
        <dbReference type="ARBA" id="ARBA00022448"/>
    </source>
</evidence>
<feature type="transmembrane region" description="Helical" evidence="19">
    <location>
        <begin position="289"/>
        <end position="308"/>
    </location>
</feature>
<evidence type="ECO:0000256" key="6">
    <source>
        <dbReference type="ARBA" id="ARBA00022660"/>
    </source>
</evidence>
<evidence type="ECO:0000256" key="5">
    <source>
        <dbReference type="ARBA" id="ARBA00022617"/>
    </source>
</evidence>
<accession>A0A1X9IR12</accession>
<feature type="transmembrane region" description="Helical" evidence="19">
    <location>
        <begin position="320"/>
        <end position="341"/>
    </location>
</feature>
<evidence type="ECO:0000256" key="1">
    <source>
        <dbReference type="ARBA" id="ARBA00002566"/>
    </source>
</evidence>
<proteinExistence type="inferred from homology"/>
<sequence length="380" mass="42577">MALNLRKNHPLLKIINNSLIDLPTPSNISAWWNFGSLLGLCLITQIITGLLLAMHYTADTSLAFASVAHMCRDVQFGWLIRNLHANGASFFFICIYLHIGRGIYYGSYLNKETWNIGVILLLTLMATAFVGYVLPWGQMSFWGATVITNLFSAIPYIGQTLVEWLWGGFSVDNPTLTRFFAFHFLLPFVITGLTLVHLTFLHETGSNNPLGIPSDCDKIPFHPYYSIKDLLGFALMLIPFITLALFSPNLLGDPENFTPANPLATPPHIKAEWYFLFAYAILRSIPNKLGGVLALAASVLILFLMPLLHVSKQRSMTFRPLSQILFWTLVADLLILTWVGSQPVEHPFIIIGQLASFTYFAIILILFPIVSALENKMLKL</sequence>
<keyword evidence="15 19" id="KW-0472">Membrane</keyword>
<feature type="binding site" description="axial binding residue" evidence="18">
    <location>
        <position position="197"/>
    </location>
    <ligand>
        <name>heme b</name>
        <dbReference type="ChEBI" id="CHEBI:60344"/>
        <label>b566</label>
    </ligand>
    <ligandPart>
        <name>Fe</name>
        <dbReference type="ChEBI" id="CHEBI:18248"/>
    </ligandPart>
</feature>
<evidence type="ECO:0000256" key="9">
    <source>
        <dbReference type="ARBA" id="ARBA00022792"/>
    </source>
</evidence>
<evidence type="ECO:0000256" key="15">
    <source>
        <dbReference type="ARBA" id="ARBA00023136"/>
    </source>
</evidence>
<comment type="similarity">
    <text evidence="16 19">Belongs to the cytochrome b family.</text>
</comment>
<evidence type="ECO:0000256" key="11">
    <source>
        <dbReference type="ARBA" id="ARBA00022989"/>
    </source>
</evidence>
<feature type="transmembrane region" description="Helical" evidence="19">
    <location>
        <begin position="114"/>
        <end position="134"/>
    </location>
</feature>
<dbReference type="PANTHER" id="PTHR19271">
    <property type="entry name" value="CYTOCHROME B"/>
    <property type="match status" value="1"/>
</dbReference>
<feature type="binding site" evidence="17">
    <location>
        <position position="202"/>
    </location>
    <ligand>
        <name>a ubiquinone</name>
        <dbReference type="ChEBI" id="CHEBI:16389"/>
    </ligand>
</feature>
<dbReference type="Pfam" id="PF00032">
    <property type="entry name" value="Cytochrom_B_C"/>
    <property type="match status" value="1"/>
</dbReference>